<sequence>MSTTPPWQKAAQDQAQAAVTQQAPVCVNHPSVETLADNAGPAVQLAMLFESLAEQTQLNDNCAYLMSQLYELRSHFTPEQEQTYLKACDDWAAADRASTVVISDNDIPLEKMIPADLLEALDNATTHEDATAVLTVCRQRISEFLPEQVEEMERIAYELGDGDEMVDGEQSLDAYFNDPEATGAYTQDEIREAALAAEFHSSGPGVSDHNSYRDGPIEYKAAGDNVMEARRTQEAMYREGIAAATGQPPVDPCAPPVRADGQWSAPLQGCWLQTAYEHAPRPAVFGLFTEFAPNVDTAEVYLISQVQYGQFYGLFTTQFNRGDIHEGLLRLGLLREWLAHFNLQIPDFLAPWEVLYRAPLAMDTFGLHKSFVEVLEHVAEPVTAWLDANKDWCWLEQPREYEYKKLRDLEDAAKACAAAGIGEARLPSGSHDHTITIVHQGQVDAEVLQLHTHEQTPTQATTSPVTDSLGDEDDQAFDNHLSEPACGSTEGLSRKEIWDRYMACCAEAKQVEADAKKEIAELKKSNKEELAKFKATLDANLEAIRELRASSVESIKADAAKWLAAHSAAK</sequence>
<dbReference type="GeneID" id="79412954"/>
<reference evidence="2" key="1">
    <citation type="submission" date="2022-11" db="EMBL/GenBank/DDBJ databases">
        <authorList>
            <person name="Jaryenneh J.D."/>
            <person name="Schoeniger J.S."/>
            <person name="Mageeney C.M."/>
        </authorList>
    </citation>
    <scope>NUCLEOTIDE SEQUENCE</scope>
</reference>
<feature type="coiled-coil region" evidence="1">
    <location>
        <begin position="505"/>
        <end position="532"/>
    </location>
</feature>
<organism evidence="2 3">
    <name type="scientific">Pseudomonas phage MiCath</name>
    <dbReference type="NCBI Taxonomy" id="3003729"/>
    <lineage>
        <taxon>Viruses</taxon>
        <taxon>Duplodnaviria</taxon>
        <taxon>Heunggongvirae</taxon>
        <taxon>Uroviricota</taxon>
        <taxon>Caudoviricetes</taxon>
        <taxon>Queuovirinae</taxon>
        <taxon>Micathvirus</taxon>
        <taxon>Micathvirus micath</taxon>
    </lineage>
</organism>
<name>A0AAE9VJW3_9CAUD</name>
<evidence type="ECO:0000256" key="1">
    <source>
        <dbReference type="SAM" id="Coils"/>
    </source>
</evidence>
<protein>
    <submittedName>
        <fullName evidence="2">Uncharacterized protein</fullName>
    </submittedName>
</protein>
<accession>A0AAE9VJW3</accession>
<dbReference type="KEGG" id="vg:79412954"/>
<keyword evidence="1" id="KW-0175">Coiled coil</keyword>
<proteinExistence type="predicted"/>
<dbReference type="Proteomes" id="UP001211688">
    <property type="component" value="Segment"/>
</dbReference>
<dbReference type="RefSeq" id="YP_010719814.1">
    <property type="nucleotide sequence ID" value="NC_072502.1"/>
</dbReference>
<keyword evidence="3" id="KW-1185">Reference proteome</keyword>
<evidence type="ECO:0000313" key="3">
    <source>
        <dbReference type="Proteomes" id="UP001211688"/>
    </source>
</evidence>
<evidence type="ECO:0000313" key="2">
    <source>
        <dbReference type="EMBL" id="WAX22395.1"/>
    </source>
</evidence>
<dbReference type="EMBL" id="OP882271">
    <property type="protein sequence ID" value="WAX22395.1"/>
    <property type="molecule type" value="Genomic_DNA"/>
</dbReference>